<evidence type="ECO:0000256" key="1">
    <source>
        <dbReference type="SAM" id="MobiDB-lite"/>
    </source>
</evidence>
<dbReference type="Proteomes" id="UP000199051">
    <property type="component" value="Unassembled WGS sequence"/>
</dbReference>
<name>A0A1H9T7W2_9PSEU</name>
<evidence type="ECO:0000313" key="3">
    <source>
        <dbReference type="Proteomes" id="UP000199051"/>
    </source>
</evidence>
<accession>A0A1H9T7W2</accession>
<dbReference type="AlphaFoldDB" id="A0A1H9T7W2"/>
<dbReference type="STRING" id="155974.SAMN04487818_106113"/>
<dbReference type="RefSeq" id="WP_092778565.1">
    <property type="nucleotide sequence ID" value="NZ_FOGI01000006.1"/>
</dbReference>
<feature type="region of interest" description="Disordered" evidence="1">
    <location>
        <begin position="1"/>
        <end position="20"/>
    </location>
</feature>
<dbReference type="Pfam" id="PF05488">
    <property type="entry name" value="PAAR_motif"/>
    <property type="match status" value="1"/>
</dbReference>
<dbReference type="CDD" id="cd14739">
    <property type="entry name" value="PAAR_3"/>
    <property type="match status" value="1"/>
</dbReference>
<keyword evidence="3" id="KW-1185">Reference proteome</keyword>
<reference evidence="3" key="1">
    <citation type="submission" date="2016-10" db="EMBL/GenBank/DDBJ databases">
        <authorList>
            <person name="Varghese N."/>
            <person name="Submissions S."/>
        </authorList>
    </citation>
    <scope>NUCLEOTIDE SEQUENCE [LARGE SCALE GENOMIC DNA]</scope>
    <source>
        <strain evidence="3">DSM 44260</strain>
    </source>
</reference>
<protein>
    <submittedName>
        <fullName evidence="2">Zn-binding Pro-Ala-Ala-Arg (PAAR) domain-containing protein, incolved in TypeVI secretion</fullName>
    </submittedName>
</protein>
<dbReference type="EMBL" id="FOGI01000006">
    <property type="protein sequence ID" value="SER93228.1"/>
    <property type="molecule type" value="Genomic_DNA"/>
</dbReference>
<organism evidence="2 3">
    <name type="scientific">Actinokineospora terrae</name>
    <dbReference type="NCBI Taxonomy" id="155974"/>
    <lineage>
        <taxon>Bacteria</taxon>
        <taxon>Bacillati</taxon>
        <taxon>Actinomycetota</taxon>
        <taxon>Actinomycetes</taxon>
        <taxon>Pseudonocardiales</taxon>
        <taxon>Pseudonocardiaceae</taxon>
        <taxon>Actinokineospora</taxon>
    </lineage>
</organism>
<evidence type="ECO:0000313" key="2">
    <source>
        <dbReference type="EMBL" id="SER93228.1"/>
    </source>
</evidence>
<dbReference type="Gene3D" id="2.60.200.60">
    <property type="match status" value="1"/>
</dbReference>
<dbReference type="InterPro" id="IPR008727">
    <property type="entry name" value="PAAR_motif"/>
</dbReference>
<proteinExistence type="predicted"/>
<gene>
    <name evidence="2" type="ORF">SAMN04487818_106113</name>
</gene>
<sequence length="99" mass="9643">MFPAARLGDKTSHGGAVGPPPPVVAARVATVLIEGKPAAVIGSTHVCVIPPHAALGPGNVLQPRIGRVLIGGLVAARVGDKSTCGATVVTGALTVRIGG</sequence>